<dbReference type="EC" id="2.7.10.1" evidence="2"/>
<dbReference type="InterPro" id="IPR011009">
    <property type="entry name" value="Kinase-like_dom_sf"/>
</dbReference>
<evidence type="ECO:0000256" key="16">
    <source>
        <dbReference type="SAM" id="Phobius"/>
    </source>
</evidence>
<dbReference type="Pfam" id="PF07714">
    <property type="entry name" value="PK_Tyr_Ser-Thr"/>
    <property type="match status" value="1"/>
</dbReference>
<dbReference type="GO" id="GO:0043560">
    <property type="term" value="F:insulin receptor substrate binding"/>
    <property type="evidence" value="ECO:0007669"/>
    <property type="project" value="TreeGrafter"/>
</dbReference>
<evidence type="ECO:0000256" key="13">
    <source>
        <dbReference type="ARBA" id="ARBA00023180"/>
    </source>
</evidence>
<dbReference type="Pfam" id="PF01030">
    <property type="entry name" value="Recep_L_domain"/>
    <property type="match status" value="2"/>
</dbReference>
<dbReference type="SUPFAM" id="SSF56112">
    <property type="entry name" value="Protein kinase-like (PK-like)"/>
    <property type="match status" value="1"/>
</dbReference>
<dbReference type="PANTHER" id="PTHR24416">
    <property type="entry name" value="TYROSINE-PROTEIN KINASE RECEPTOR"/>
    <property type="match status" value="1"/>
</dbReference>
<dbReference type="GO" id="GO:0005009">
    <property type="term" value="F:insulin receptor activity"/>
    <property type="evidence" value="ECO:0007669"/>
    <property type="project" value="TreeGrafter"/>
</dbReference>
<keyword evidence="8 15" id="KW-0067">ATP-binding</keyword>
<feature type="binding site" evidence="15">
    <location>
        <position position="948"/>
    </location>
    <ligand>
        <name>ATP</name>
        <dbReference type="ChEBI" id="CHEBI:30616"/>
    </ligand>
</feature>
<evidence type="ECO:0000256" key="5">
    <source>
        <dbReference type="ARBA" id="ARBA00022692"/>
    </source>
</evidence>
<dbReference type="InterPro" id="IPR001245">
    <property type="entry name" value="Ser-Thr/Tyr_kinase_cat_dom"/>
</dbReference>
<evidence type="ECO:0000259" key="19">
    <source>
        <dbReference type="PROSITE" id="PS50853"/>
    </source>
</evidence>
<dbReference type="InterPro" id="IPR003961">
    <property type="entry name" value="FN3_dom"/>
</dbReference>
<evidence type="ECO:0000313" key="20">
    <source>
        <dbReference type="EMBL" id="CAF1195883.1"/>
    </source>
</evidence>
<dbReference type="GO" id="GO:0005899">
    <property type="term" value="C:insulin receptor complex"/>
    <property type="evidence" value="ECO:0007669"/>
    <property type="project" value="TreeGrafter"/>
</dbReference>
<dbReference type="PROSITE" id="PS50011">
    <property type="entry name" value="PROTEIN_KINASE_DOM"/>
    <property type="match status" value="1"/>
</dbReference>
<protein>
    <recommendedName>
        <fullName evidence="2">receptor protein-tyrosine kinase</fullName>
        <ecNumber evidence="2">2.7.10.1</ecNumber>
    </recommendedName>
</protein>
<dbReference type="SUPFAM" id="SSF49265">
    <property type="entry name" value="Fibronectin type III"/>
    <property type="match status" value="1"/>
</dbReference>
<comment type="caution">
    <text evidence="20">The sequence shown here is derived from an EMBL/GenBank/DDBJ whole genome shotgun (WGS) entry which is preliminary data.</text>
</comment>
<evidence type="ECO:0000256" key="9">
    <source>
        <dbReference type="ARBA" id="ARBA00022989"/>
    </source>
</evidence>
<keyword evidence="13" id="KW-0325">Glycoprotein</keyword>
<comment type="subcellular location">
    <subcellularLocation>
        <location evidence="1">Membrane</location>
        <topology evidence="1">Single-pass type I membrane protein</topology>
    </subcellularLocation>
</comment>
<keyword evidence="6 15" id="KW-0547">Nucleotide-binding</keyword>
<evidence type="ECO:0000313" key="21">
    <source>
        <dbReference type="Proteomes" id="UP000663855"/>
    </source>
</evidence>
<keyword evidence="9 16" id="KW-1133">Transmembrane helix</keyword>
<evidence type="ECO:0000256" key="3">
    <source>
        <dbReference type="ARBA" id="ARBA00022553"/>
    </source>
</evidence>
<dbReference type="InterPro" id="IPR009030">
    <property type="entry name" value="Growth_fac_rcpt_cys_sf"/>
</dbReference>
<dbReference type="InterPro" id="IPR000719">
    <property type="entry name" value="Prot_kinase_dom"/>
</dbReference>
<feature type="transmembrane region" description="Helical" evidence="16">
    <location>
        <begin position="859"/>
        <end position="884"/>
    </location>
</feature>
<reference evidence="20" key="1">
    <citation type="submission" date="2021-02" db="EMBL/GenBank/DDBJ databases">
        <authorList>
            <person name="Nowell W R."/>
        </authorList>
    </citation>
    <scope>NUCLEOTIDE SEQUENCE</scope>
</reference>
<dbReference type="InterPro" id="IPR006211">
    <property type="entry name" value="Furin-like_Cys-rich_dom"/>
</dbReference>
<feature type="domain" description="Protein kinase" evidence="18">
    <location>
        <begin position="916"/>
        <end position="1154"/>
    </location>
</feature>
<dbReference type="InterPro" id="IPR017441">
    <property type="entry name" value="Protein_kinase_ATP_BS"/>
</dbReference>
<dbReference type="PANTHER" id="PTHR24416:SF611">
    <property type="entry name" value="TYROSINE-PROTEIN KINASE TRANSMEMBRANE RECEPTOR ROR"/>
    <property type="match status" value="1"/>
</dbReference>
<sequence>MKELILYSISIILFLNILLTFAGNNETVHTVATAESPVKVCGDIRVTLFELKRDFDVHTLSSCEISLGSVIYAPMHFSVDTSTITAIRFPNLREVHGYILLAYSSMHSFSSMFPRLSVIHGKDLYHGYSLIIMDNFLLESLGLTSLISIRRGNVIIARNSQLCYARSLHWDDVMETKNTQVIARQNRDNCAFCPTCPSACWSPTQCQQRCSPNCQGNCLSETVCCPEQCVGGCHYSNITATSSLICNACKNMRIHKTGLCVEKCPDNMLKADGALCVTHEECTSFFLGTGFISDEINECVLSCPPGFTRMSRSRCVRCISSPANNYCHGACKDRHIRSIGDFRSLKYCSRVHTLNIYNIETVDTRRNTFLEAFSALSSLEQIDHEFTIHNVKIFSALSVFSRLRRIGITSNSSMTIEENEFLTELWPSTQPIIQGSLNIVRNARLCLKNIVNFINYTMTRETDLQVTRDTRNEYANGYLASCESNFLNITIGKVYSFTANINVAIPKESFLRSSGTAEHLRRPFLSVYYKITRTKNETHVDATHSNKWSRVVKKVNYNVTPQGGSLTMSAKLTSLLGDEWYAVYASITSSINTIGLFSPIAYFRTLQRQPEPILNLCGESLSRSTIELVWQPPSKPNGPISHYLIYYAPMEDRLPVNNSKLLCLMKDRWRTEGTTEINTLNVTKSTRYPLFIRPELKDTIINDLDHYFEDKSSTFNDQYKSNSEEQPVVEHKPYINEYNRSISDTRVLIEGLKEAQMYMFQVFACHNVSKQPLSDACSLNGIILAVRTKPGDLDVPLLPRTTYRLRIITYTIARLNNEYEDREKINDDSHSFNTTNLFVELVFTTKDFPSNELTRQNRLILFILIIGSIILLLIIIIGAQFYYYKYSRGDNKASISKNPNYELYTSDQWEIDQDSVTIDKLIGQGHFGQVYQGVLKLPDGTLKPCAIKLRTTHPTDLLQEASIMKLVKINLFLIIYLLFSRQFQCHHVIQLYGICCPICSPYVVMELMENGDLKNYLYRHRQGEINPNGARLLESAMIQLALDIADGMSFDVLLWEIATLGEQPYQGYGNEEVVHYVLYGNITLERAQNCPEILHKLILPYENEDFRLHAYYHTQPNLSQPKVSIDNTRNDEEDLLLGDDDDSGHRFKKKKMNL</sequence>
<name>A0A814VUF5_9BILA</name>
<feature type="chain" id="PRO_5032631805" description="receptor protein-tyrosine kinase" evidence="17">
    <location>
        <begin position="23"/>
        <end position="1154"/>
    </location>
</feature>
<dbReference type="SUPFAM" id="SSF52058">
    <property type="entry name" value="L domain-like"/>
    <property type="match status" value="2"/>
</dbReference>
<evidence type="ECO:0000256" key="2">
    <source>
        <dbReference type="ARBA" id="ARBA00011902"/>
    </source>
</evidence>
<evidence type="ECO:0000256" key="8">
    <source>
        <dbReference type="ARBA" id="ARBA00022840"/>
    </source>
</evidence>
<evidence type="ECO:0000256" key="7">
    <source>
        <dbReference type="ARBA" id="ARBA00022777"/>
    </source>
</evidence>
<keyword evidence="3" id="KW-0597">Phosphoprotein</keyword>
<keyword evidence="7" id="KW-0418">Kinase</keyword>
<evidence type="ECO:0000256" key="11">
    <source>
        <dbReference type="ARBA" id="ARBA00023137"/>
    </source>
</evidence>
<dbReference type="PROSITE" id="PS00107">
    <property type="entry name" value="PROTEIN_KINASE_ATP"/>
    <property type="match status" value="1"/>
</dbReference>
<dbReference type="SUPFAM" id="SSF57184">
    <property type="entry name" value="Growth factor receptor domain"/>
    <property type="match status" value="1"/>
</dbReference>
<dbReference type="Pfam" id="PF00757">
    <property type="entry name" value="Furin-like"/>
    <property type="match status" value="1"/>
</dbReference>
<dbReference type="Gene3D" id="2.10.220.10">
    <property type="entry name" value="Hormone Receptor, Insulin-like Growth Factor Receptor 1, Chain A, domain 2"/>
    <property type="match status" value="1"/>
</dbReference>
<dbReference type="Gene3D" id="3.80.20.20">
    <property type="entry name" value="Receptor L-domain"/>
    <property type="match status" value="2"/>
</dbReference>
<dbReference type="InterPro" id="IPR050122">
    <property type="entry name" value="RTK"/>
</dbReference>
<dbReference type="Gene3D" id="1.10.510.10">
    <property type="entry name" value="Transferase(Phosphotransferase) domain 1"/>
    <property type="match status" value="1"/>
</dbReference>
<evidence type="ECO:0000256" key="17">
    <source>
        <dbReference type="SAM" id="SignalP"/>
    </source>
</evidence>
<dbReference type="Proteomes" id="UP000663855">
    <property type="component" value="Unassembled WGS sequence"/>
</dbReference>
<keyword evidence="17" id="KW-0732">Signal</keyword>
<keyword evidence="5 16" id="KW-0812">Transmembrane</keyword>
<dbReference type="EMBL" id="CAJNOV010005028">
    <property type="protein sequence ID" value="CAF1195883.1"/>
    <property type="molecule type" value="Genomic_DNA"/>
</dbReference>
<dbReference type="InterPro" id="IPR000494">
    <property type="entry name" value="Rcpt_L-dom"/>
</dbReference>
<dbReference type="SMART" id="SM00060">
    <property type="entry name" value="FN3"/>
    <property type="match status" value="1"/>
</dbReference>
<keyword evidence="12" id="KW-0675">Receptor</keyword>
<feature type="domain" description="Fibronectin type-III" evidence="19">
    <location>
        <begin position="612"/>
        <end position="718"/>
    </location>
</feature>
<dbReference type="GO" id="GO:0005524">
    <property type="term" value="F:ATP binding"/>
    <property type="evidence" value="ECO:0007669"/>
    <property type="project" value="UniProtKB-UniRule"/>
</dbReference>
<keyword evidence="11" id="KW-0829">Tyrosine-protein kinase</keyword>
<accession>A0A814VUF5</accession>
<evidence type="ECO:0000256" key="1">
    <source>
        <dbReference type="ARBA" id="ARBA00004479"/>
    </source>
</evidence>
<dbReference type="GO" id="GO:0030424">
    <property type="term" value="C:axon"/>
    <property type="evidence" value="ECO:0007669"/>
    <property type="project" value="TreeGrafter"/>
</dbReference>
<dbReference type="InterPro" id="IPR036116">
    <property type="entry name" value="FN3_sf"/>
</dbReference>
<dbReference type="CDD" id="cd00063">
    <property type="entry name" value="FN3"/>
    <property type="match status" value="1"/>
</dbReference>
<gene>
    <name evidence="20" type="ORF">CJN711_LOCUS11759</name>
</gene>
<organism evidence="20 21">
    <name type="scientific">Rotaria magnacalcarata</name>
    <dbReference type="NCBI Taxonomy" id="392030"/>
    <lineage>
        <taxon>Eukaryota</taxon>
        <taxon>Metazoa</taxon>
        <taxon>Spiralia</taxon>
        <taxon>Gnathifera</taxon>
        <taxon>Rotifera</taxon>
        <taxon>Eurotatoria</taxon>
        <taxon>Bdelloidea</taxon>
        <taxon>Philodinida</taxon>
        <taxon>Philodinidae</taxon>
        <taxon>Rotaria</taxon>
    </lineage>
</organism>
<comment type="catalytic activity">
    <reaction evidence="14">
        <text>L-tyrosyl-[protein] + ATP = O-phospho-L-tyrosyl-[protein] + ADP + H(+)</text>
        <dbReference type="Rhea" id="RHEA:10596"/>
        <dbReference type="Rhea" id="RHEA-COMP:10136"/>
        <dbReference type="Rhea" id="RHEA-COMP:20101"/>
        <dbReference type="ChEBI" id="CHEBI:15378"/>
        <dbReference type="ChEBI" id="CHEBI:30616"/>
        <dbReference type="ChEBI" id="CHEBI:46858"/>
        <dbReference type="ChEBI" id="CHEBI:61978"/>
        <dbReference type="ChEBI" id="CHEBI:456216"/>
        <dbReference type="EC" id="2.7.10.1"/>
    </reaction>
</comment>
<evidence type="ECO:0000256" key="10">
    <source>
        <dbReference type="ARBA" id="ARBA00023136"/>
    </source>
</evidence>
<dbReference type="Gene3D" id="2.60.40.10">
    <property type="entry name" value="Immunoglobulins"/>
    <property type="match status" value="1"/>
</dbReference>
<feature type="signal peptide" evidence="17">
    <location>
        <begin position="1"/>
        <end position="22"/>
    </location>
</feature>
<evidence type="ECO:0000256" key="4">
    <source>
        <dbReference type="ARBA" id="ARBA00022679"/>
    </source>
</evidence>
<evidence type="ECO:0000256" key="14">
    <source>
        <dbReference type="ARBA" id="ARBA00051243"/>
    </source>
</evidence>
<proteinExistence type="predicted"/>
<evidence type="ECO:0000256" key="15">
    <source>
        <dbReference type="PROSITE-ProRule" id="PRU10141"/>
    </source>
</evidence>
<evidence type="ECO:0000256" key="6">
    <source>
        <dbReference type="ARBA" id="ARBA00022741"/>
    </source>
</evidence>
<dbReference type="PROSITE" id="PS50853">
    <property type="entry name" value="FN3"/>
    <property type="match status" value="1"/>
</dbReference>
<evidence type="ECO:0000259" key="18">
    <source>
        <dbReference type="PROSITE" id="PS50011"/>
    </source>
</evidence>
<evidence type="ECO:0000256" key="12">
    <source>
        <dbReference type="ARBA" id="ARBA00023170"/>
    </source>
</evidence>
<dbReference type="InterPro" id="IPR013783">
    <property type="entry name" value="Ig-like_fold"/>
</dbReference>
<keyword evidence="10 16" id="KW-0472">Membrane</keyword>
<dbReference type="InterPro" id="IPR036941">
    <property type="entry name" value="Rcpt_L-dom_sf"/>
</dbReference>
<keyword evidence="4" id="KW-0808">Transferase</keyword>
<dbReference type="AlphaFoldDB" id="A0A814VUF5"/>